<dbReference type="HOGENOM" id="CLU_1314718_0_0_7"/>
<name>A9EUP1_SORC5</name>
<dbReference type="KEGG" id="scl:sce0960"/>
<dbReference type="AlphaFoldDB" id="A9EUP1"/>
<evidence type="ECO:0000313" key="1">
    <source>
        <dbReference type="EMBL" id="CAN91117.1"/>
    </source>
</evidence>
<dbReference type="EMBL" id="AM746676">
    <property type="protein sequence ID" value="CAN91117.1"/>
    <property type="molecule type" value="Genomic_DNA"/>
</dbReference>
<dbReference type="RefSeq" id="WP_012233594.1">
    <property type="nucleotide sequence ID" value="NC_010162.1"/>
</dbReference>
<sequence length="212" mass="21462">MRTTFWAGVVGVCLACGVSGLGCGGDDDEAKPGDAAGPAGGGGSGAASCSGLDTSALVSELSPAEVEQACKGYRRCSAEQVTVEYVCLMQGVLGAAYGDDAGTSDGELQAKCSELVEACMADPSQAEQLLEQALMEVDAKPCGQPTQCTATIAEIDACAAEVRAYARDVLPECSALTMAFYEQTDRGDTLLDGACGKLGAGCFPLFTTPVAE</sequence>
<organism evidence="1 2">
    <name type="scientific">Sorangium cellulosum (strain So ce56)</name>
    <name type="common">Polyangium cellulosum (strain So ce56)</name>
    <dbReference type="NCBI Taxonomy" id="448385"/>
    <lineage>
        <taxon>Bacteria</taxon>
        <taxon>Pseudomonadati</taxon>
        <taxon>Myxococcota</taxon>
        <taxon>Polyangia</taxon>
        <taxon>Polyangiales</taxon>
        <taxon>Polyangiaceae</taxon>
        <taxon>Sorangium</taxon>
    </lineage>
</organism>
<protein>
    <submittedName>
        <fullName evidence="1">Uncharacterized protein</fullName>
    </submittedName>
</protein>
<dbReference type="STRING" id="448385.sce0960"/>
<dbReference type="PROSITE" id="PS51257">
    <property type="entry name" value="PROKAR_LIPOPROTEIN"/>
    <property type="match status" value="1"/>
</dbReference>
<accession>A9EUP1</accession>
<dbReference type="Proteomes" id="UP000002139">
    <property type="component" value="Chromosome"/>
</dbReference>
<evidence type="ECO:0000313" key="2">
    <source>
        <dbReference type="Proteomes" id="UP000002139"/>
    </source>
</evidence>
<gene>
    <name evidence="1" type="ordered locus">sce0960</name>
</gene>
<dbReference type="OrthoDB" id="9963335at2"/>
<dbReference type="BioCyc" id="SCEL448385:SCE_RS05010-MONOMER"/>
<reference evidence="1 2" key="1">
    <citation type="journal article" date="2007" name="Nat. Biotechnol.">
        <title>Complete genome sequence of the myxobacterium Sorangium cellulosum.</title>
        <authorList>
            <person name="Schneiker S."/>
            <person name="Perlova O."/>
            <person name="Kaiser O."/>
            <person name="Gerth K."/>
            <person name="Alici A."/>
            <person name="Altmeyer M.O."/>
            <person name="Bartels D."/>
            <person name="Bekel T."/>
            <person name="Beyer S."/>
            <person name="Bode E."/>
            <person name="Bode H.B."/>
            <person name="Bolten C.J."/>
            <person name="Choudhuri J.V."/>
            <person name="Doss S."/>
            <person name="Elnakady Y.A."/>
            <person name="Frank B."/>
            <person name="Gaigalat L."/>
            <person name="Goesmann A."/>
            <person name="Groeger C."/>
            <person name="Gross F."/>
            <person name="Jelsbak L."/>
            <person name="Jelsbak L."/>
            <person name="Kalinowski J."/>
            <person name="Kegler C."/>
            <person name="Knauber T."/>
            <person name="Konietzny S."/>
            <person name="Kopp M."/>
            <person name="Krause L."/>
            <person name="Krug D."/>
            <person name="Linke B."/>
            <person name="Mahmud T."/>
            <person name="Martinez-Arias R."/>
            <person name="McHardy A.C."/>
            <person name="Merai M."/>
            <person name="Meyer F."/>
            <person name="Mormann S."/>
            <person name="Munoz-Dorado J."/>
            <person name="Perez J."/>
            <person name="Pradella S."/>
            <person name="Rachid S."/>
            <person name="Raddatz G."/>
            <person name="Rosenau F."/>
            <person name="Rueckert C."/>
            <person name="Sasse F."/>
            <person name="Scharfe M."/>
            <person name="Schuster S.C."/>
            <person name="Suen G."/>
            <person name="Treuner-Lange A."/>
            <person name="Velicer G.J."/>
            <person name="Vorholter F.-J."/>
            <person name="Weissman K.J."/>
            <person name="Welch R.D."/>
            <person name="Wenzel S.C."/>
            <person name="Whitworth D.E."/>
            <person name="Wilhelm S."/>
            <person name="Wittmann C."/>
            <person name="Bloecker H."/>
            <person name="Puehler A."/>
            <person name="Mueller R."/>
        </authorList>
    </citation>
    <scope>NUCLEOTIDE SEQUENCE [LARGE SCALE GENOMIC DNA]</scope>
    <source>
        <strain evidence="2">So ce56</strain>
    </source>
</reference>
<keyword evidence="2" id="KW-1185">Reference proteome</keyword>
<proteinExistence type="predicted"/>